<evidence type="ECO:0000313" key="2">
    <source>
        <dbReference type="Proteomes" id="UP000030748"/>
    </source>
</evidence>
<reference evidence="1 2" key="1">
    <citation type="journal article" date="2013" name="Proc. Natl. Acad. Sci. U.S.A.">
        <title>Fine-scale variation in meiotic recombination in Mimulus inferred from population shotgun sequencing.</title>
        <authorList>
            <person name="Hellsten U."/>
            <person name="Wright K.M."/>
            <person name="Jenkins J."/>
            <person name="Shu S."/>
            <person name="Yuan Y."/>
            <person name="Wessler S.R."/>
            <person name="Schmutz J."/>
            <person name="Willis J.H."/>
            <person name="Rokhsar D.S."/>
        </authorList>
    </citation>
    <scope>NUCLEOTIDE SEQUENCE [LARGE SCALE GENOMIC DNA]</scope>
    <source>
        <strain evidence="2">cv. DUN x IM62</strain>
    </source>
</reference>
<feature type="non-terminal residue" evidence="1">
    <location>
        <position position="228"/>
    </location>
</feature>
<proteinExistence type="predicted"/>
<accession>A0A022QQW3</accession>
<evidence type="ECO:0008006" key="3">
    <source>
        <dbReference type="Google" id="ProtNLM"/>
    </source>
</evidence>
<organism evidence="1 2">
    <name type="scientific">Erythranthe guttata</name>
    <name type="common">Yellow monkey flower</name>
    <name type="synonym">Mimulus guttatus</name>
    <dbReference type="NCBI Taxonomy" id="4155"/>
    <lineage>
        <taxon>Eukaryota</taxon>
        <taxon>Viridiplantae</taxon>
        <taxon>Streptophyta</taxon>
        <taxon>Embryophyta</taxon>
        <taxon>Tracheophyta</taxon>
        <taxon>Spermatophyta</taxon>
        <taxon>Magnoliopsida</taxon>
        <taxon>eudicotyledons</taxon>
        <taxon>Gunneridae</taxon>
        <taxon>Pentapetalae</taxon>
        <taxon>asterids</taxon>
        <taxon>lamiids</taxon>
        <taxon>Lamiales</taxon>
        <taxon>Phrymaceae</taxon>
        <taxon>Erythranthe</taxon>
    </lineage>
</organism>
<dbReference type="Proteomes" id="UP000030748">
    <property type="component" value="Unassembled WGS sequence"/>
</dbReference>
<dbReference type="PANTHER" id="PTHR47186">
    <property type="entry name" value="LEUCINE-RICH REPEAT-CONTAINING PROTEIN 57"/>
    <property type="match status" value="1"/>
</dbReference>
<dbReference type="AlphaFoldDB" id="A0A022QQW3"/>
<dbReference type="InterPro" id="IPR032675">
    <property type="entry name" value="LRR_dom_sf"/>
</dbReference>
<dbReference type="SUPFAM" id="SSF52047">
    <property type="entry name" value="RNI-like"/>
    <property type="match status" value="1"/>
</dbReference>
<keyword evidence="2" id="KW-1185">Reference proteome</keyword>
<evidence type="ECO:0000313" key="1">
    <source>
        <dbReference type="EMBL" id="EYU28885.1"/>
    </source>
</evidence>
<dbReference type="Gene3D" id="3.80.10.10">
    <property type="entry name" value="Ribonuclease Inhibitor"/>
    <property type="match status" value="2"/>
</dbReference>
<name>A0A022QQW3_ERYGU</name>
<protein>
    <recommendedName>
        <fullName evidence="3">NB-ARC domain-containing protein</fullName>
    </recommendedName>
</protein>
<dbReference type="PANTHER" id="PTHR47186:SF3">
    <property type="entry name" value="OS09G0267800 PROTEIN"/>
    <property type="match status" value="1"/>
</dbReference>
<sequence length="228" mass="25794">MSNSTLEKLVDVHISSCKNFLHLPQLGELPHLKYLWVIAVEEVEYIMEDPLISVRQFPSLKTLYLWSLPNLKGFLKEQELRIEDCSSLKVVSSSLKNLKKLKCTSSNLALLSNLENLTKLDVYFESTSVETKCAVTTETLRSLTNLKILNICNADELSLPEQGLRALKSLANLYIVNCNSLPRVWFVHFTALEKLGIYGCPEVVELPQEIKNLNNSLKTVILSDLPNM</sequence>
<dbReference type="EMBL" id="KI631311">
    <property type="protein sequence ID" value="EYU28885.1"/>
    <property type="molecule type" value="Genomic_DNA"/>
</dbReference>
<gene>
    <name evidence="1" type="ORF">MIMGU_mgv1a018016mg</name>
</gene>